<keyword evidence="4" id="KW-0479">Metal-binding</keyword>
<accession>A0A8S0PGW5</accession>
<sequence length="162" mass="17485">MASKAFLIAVFFATVAAPTMAAYYMVGENDGWKLGVNYTQWAAEKRFYVGDTLVFMYDKASHNVLKVNGSDFQKCLTSNTTGLLTSGNDVINLAKPGKKWYICAVEDHCTKGMKLVINVSEAAAPSPLPPPKPGSSGASKISNFKSFGWMLAALAVFKMILA</sequence>
<gene>
    <name evidence="15" type="ORF">OLEA9_A003368</name>
    <name evidence="14" type="ORF">OLEA9_A017272</name>
</gene>
<dbReference type="EMBL" id="CACTIH010000061">
    <property type="protein sequence ID" value="CAA2945770.1"/>
    <property type="molecule type" value="Genomic_DNA"/>
</dbReference>
<dbReference type="InterPro" id="IPR039391">
    <property type="entry name" value="Phytocyanin-like"/>
</dbReference>
<dbReference type="GO" id="GO:0009055">
    <property type="term" value="F:electron transfer activity"/>
    <property type="evidence" value="ECO:0007669"/>
    <property type="project" value="InterPro"/>
</dbReference>
<evidence type="ECO:0000259" key="13">
    <source>
        <dbReference type="PROSITE" id="PS51485"/>
    </source>
</evidence>
<keyword evidence="5 12" id="KW-0732">Signal</keyword>
<dbReference type="PROSITE" id="PS51485">
    <property type="entry name" value="PHYTOCYANIN"/>
    <property type="match status" value="1"/>
</dbReference>
<dbReference type="InterPro" id="IPR008972">
    <property type="entry name" value="Cupredoxin"/>
</dbReference>
<keyword evidence="3" id="KW-0812">Transmembrane</keyword>
<dbReference type="Pfam" id="PF02298">
    <property type="entry name" value="Cu_bind_like"/>
    <property type="match status" value="1"/>
</dbReference>
<keyword evidence="7" id="KW-1133">Transmembrane helix</keyword>
<evidence type="ECO:0000256" key="7">
    <source>
        <dbReference type="ARBA" id="ARBA00022989"/>
    </source>
</evidence>
<dbReference type="PANTHER" id="PTHR33021">
    <property type="entry name" value="BLUE COPPER PROTEIN"/>
    <property type="match status" value="1"/>
</dbReference>
<dbReference type="AlphaFoldDB" id="A0A8S0PGW5"/>
<comment type="caution">
    <text evidence="14">The sequence shown here is derived from an EMBL/GenBank/DDBJ whole genome shotgun (WGS) entry which is preliminary data.</text>
</comment>
<comment type="subcellular location">
    <subcellularLocation>
        <location evidence="1">Membrane</location>
        <topology evidence="1">Single-pass type I membrane protein</topology>
    </subcellularLocation>
</comment>
<keyword evidence="2" id="KW-0813">Transport</keyword>
<keyword evidence="6" id="KW-0249">Electron transport</keyword>
<evidence type="ECO:0000256" key="5">
    <source>
        <dbReference type="ARBA" id="ARBA00022729"/>
    </source>
</evidence>
<evidence type="ECO:0000256" key="2">
    <source>
        <dbReference type="ARBA" id="ARBA00022448"/>
    </source>
</evidence>
<evidence type="ECO:0000256" key="6">
    <source>
        <dbReference type="ARBA" id="ARBA00022982"/>
    </source>
</evidence>
<evidence type="ECO:0000313" key="14">
    <source>
        <dbReference type="EMBL" id="CAA2945770.1"/>
    </source>
</evidence>
<dbReference type="PANTHER" id="PTHR33021:SF533">
    <property type="entry name" value="PHYTOCYANIN DOMAIN-CONTAINING PROTEIN"/>
    <property type="match status" value="1"/>
</dbReference>
<proteinExistence type="predicted"/>
<dbReference type="GO" id="GO:0009610">
    <property type="term" value="P:response to symbiotic fungus"/>
    <property type="evidence" value="ECO:0007669"/>
    <property type="project" value="UniProtKB-ARBA"/>
</dbReference>
<evidence type="ECO:0000256" key="12">
    <source>
        <dbReference type="SAM" id="SignalP"/>
    </source>
</evidence>
<keyword evidence="16" id="KW-1185">Reference proteome</keyword>
<feature type="chain" id="PRO_5036272785" evidence="12">
    <location>
        <begin position="22"/>
        <end position="162"/>
    </location>
</feature>
<evidence type="ECO:0000256" key="11">
    <source>
        <dbReference type="ARBA" id="ARBA00023180"/>
    </source>
</evidence>
<dbReference type="OrthoDB" id="687943at2759"/>
<dbReference type="Gramene" id="OE9A017272T1">
    <property type="protein sequence ID" value="OE9A017272C1"/>
    <property type="gene ID" value="OE9A017272"/>
</dbReference>
<evidence type="ECO:0000256" key="8">
    <source>
        <dbReference type="ARBA" id="ARBA00023008"/>
    </source>
</evidence>
<feature type="signal peptide" evidence="12">
    <location>
        <begin position="1"/>
        <end position="21"/>
    </location>
</feature>
<evidence type="ECO:0000313" key="15">
    <source>
        <dbReference type="EMBL" id="CAA2945771.1"/>
    </source>
</evidence>
<organism evidence="14 16">
    <name type="scientific">Olea europaea subsp. europaea</name>
    <dbReference type="NCBI Taxonomy" id="158383"/>
    <lineage>
        <taxon>Eukaryota</taxon>
        <taxon>Viridiplantae</taxon>
        <taxon>Streptophyta</taxon>
        <taxon>Embryophyta</taxon>
        <taxon>Tracheophyta</taxon>
        <taxon>Spermatophyta</taxon>
        <taxon>Magnoliopsida</taxon>
        <taxon>eudicotyledons</taxon>
        <taxon>Gunneridae</taxon>
        <taxon>Pentapetalae</taxon>
        <taxon>asterids</taxon>
        <taxon>lamiids</taxon>
        <taxon>Lamiales</taxon>
        <taxon>Oleaceae</taxon>
        <taxon>Oleeae</taxon>
        <taxon>Olea</taxon>
    </lineage>
</organism>
<keyword evidence="11" id="KW-0325">Glycoprotein</keyword>
<dbReference type="GO" id="GO:0046872">
    <property type="term" value="F:metal ion binding"/>
    <property type="evidence" value="ECO:0007669"/>
    <property type="project" value="UniProtKB-KW"/>
</dbReference>
<evidence type="ECO:0000256" key="9">
    <source>
        <dbReference type="ARBA" id="ARBA00023136"/>
    </source>
</evidence>
<dbReference type="Gramene" id="OE9A003368T1">
    <property type="protein sequence ID" value="OE9A003368C1"/>
    <property type="gene ID" value="OE9A003368"/>
</dbReference>
<dbReference type="Gene3D" id="2.60.40.420">
    <property type="entry name" value="Cupredoxins - blue copper proteins"/>
    <property type="match status" value="1"/>
</dbReference>
<dbReference type="EMBL" id="CACTIH010000061">
    <property type="protein sequence ID" value="CAA2945771.1"/>
    <property type="molecule type" value="Genomic_DNA"/>
</dbReference>
<evidence type="ECO:0000313" key="16">
    <source>
        <dbReference type="Proteomes" id="UP000594638"/>
    </source>
</evidence>
<keyword evidence="10" id="KW-1015">Disulfide bond</keyword>
<evidence type="ECO:0000256" key="4">
    <source>
        <dbReference type="ARBA" id="ARBA00022723"/>
    </source>
</evidence>
<dbReference type="SUPFAM" id="SSF49503">
    <property type="entry name" value="Cupredoxins"/>
    <property type="match status" value="1"/>
</dbReference>
<dbReference type="CDD" id="cd04216">
    <property type="entry name" value="Phytocyanin"/>
    <property type="match status" value="1"/>
</dbReference>
<dbReference type="FunFam" id="2.60.40.420:FF:000067">
    <property type="entry name" value="Cupredoxin superfamily protein"/>
    <property type="match status" value="1"/>
</dbReference>
<dbReference type="InterPro" id="IPR003245">
    <property type="entry name" value="Phytocyanin_dom"/>
</dbReference>
<protein>
    <submittedName>
        <fullName evidence="14">Basic blue -like</fullName>
    </submittedName>
</protein>
<keyword evidence="9" id="KW-0472">Membrane</keyword>
<keyword evidence="8" id="KW-0186">Copper</keyword>
<dbReference type="Proteomes" id="UP000594638">
    <property type="component" value="Unassembled WGS sequence"/>
</dbReference>
<dbReference type="GO" id="GO:0005886">
    <property type="term" value="C:plasma membrane"/>
    <property type="evidence" value="ECO:0007669"/>
    <property type="project" value="TreeGrafter"/>
</dbReference>
<evidence type="ECO:0000256" key="3">
    <source>
        <dbReference type="ARBA" id="ARBA00022692"/>
    </source>
</evidence>
<feature type="domain" description="Phytocyanin" evidence="13">
    <location>
        <begin position="22"/>
        <end position="121"/>
    </location>
</feature>
<evidence type="ECO:0000256" key="10">
    <source>
        <dbReference type="ARBA" id="ARBA00023157"/>
    </source>
</evidence>
<evidence type="ECO:0000256" key="1">
    <source>
        <dbReference type="ARBA" id="ARBA00004479"/>
    </source>
</evidence>
<name>A0A8S0PGW5_OLEEU</name>
<reference evidence="14 16" key="1">
    <citation type="submission" date="2019-12" db="EMBL/GenBank/DDBJ databases">
        <authorList>
            <person name="Alioto T."/>
            <person name="Alioto T."/>
            <person name="Gomez Garrido J."/>
        </authorList>
    </citation>
    <scope>NUCLEOTIDE SEQUENCE [LARGE SCALE GENOMIC DNA]</scope>
</reference>